<dbReference type="GO" id="GO:0004100">
    <property type="term" value="F:chitin synthase activity"/>
    <property type="evidence" value="ECO:0007669"/>
    <property type="project" value="UniProtKB-UniRule"/>
</dbReference>
<dbReference type="EC" id="2.4.1.16" evidence="3"/>
<gene>
    <name evidence="6" type="ORF">H1R20_g5300</name>
</gene>
<keyword evidence="1" id="KW-0812">Transmembrane</keyword>
<comment type="catalytic activity">
    <reaction evidence="3">
        <text>[(1-&gt;4)-N-acetyl-beta-D-glucosaminyl](n) + UDP-N-acetyl-alpha-D-glucosamine = [(1-&gt;4)-N-acetyl-beta-D-glucosaminyl](n+1) + UDP + H(+)</text>
        <dbReference type="Rhea" id="RHEA:16637"/>
        <dbReference type="Rhea" id="RHEA-COMP:9593"/>
        <dbReference type="Rhea" id="RHEA-COMP:9595"/>
        <dbReference type="ChEBI" id="CHEBI:15378"/>
        <dbReference type="ChEBI" id="CHEBI:17029"/>
        <dbReference type="ChEBI" id="CHEBI:57705"/>
        <dbReference type="ChEBI" id="CHEBI:58223"/>
        <dbReference type="EC" id="2.4.1.16"/>
    </reaction>
</comment>
<dbReference type="EMBL" id="JANBPK010000801">
    <property type="protein sequence ID" value="KAJ2931794.1"/>
    <property type="molecule type" value="Genomic_DNA"/>
</dbReference>
<protein>
    <recommendedName>
        <fullName evidence="3">Chitin synthase</fullName>
        <ecNumber evidence="3">2.4.1.16</ecNumber>
    </recommendedName>
</protein>
<reference evidence="6" key="1">
    <citation type="submission" date="2022-06" db="EMBL/GenBank/DDBJ databases">
        <title>Genome Sequence of Candolleomyces eurysporus.</title>
        <authorList>
            <person name="Buettner E."/>
        </authorList>
    </citation>
    <scope>NUCLEOTIDE SEQUENCE</scope>
    <source>
        <strain evidence="6">VTCC 930004</strain>
    </source>
</reference>
<feature type="region of interest" description="Disordered" evidence="4">
    <location>
        <begin position="1"/>
        <end position="23"/>
    </location>
</feature>
<keyword evidence="1" id="KW-0472">Membrane</keyword>
<feature type="region of interest" description="Disordered" evidence="4">
    <location>
        <begin position="239"/>
        <end position="268"/>
    </location>
</feature>
<sequence length="268" mass="30677">MPSNTNNTQLNAEAAPDIPSRDSDLIQHAPRRYKPVEEIRVTTLSVIVVKIFTANQLLDRCPSRDAHEFTHMWYSAVICDPDHFKDSHFTLCQMHYEPPRRTELLIGITMSNEDEELFSQTMTSDVLATMGVYNEDLVKTQVNSKNVTAHIYKYTTPIPAARSRLRTEINGLSLFKPFLLKGKDLRKTKLTSMDFQRLRSYPQSFLMKYLCPRLLQKAGYSLRDVLRWGQIPLQNNLKTGKGPLQKYSRHDTEHDGAGANTSPADKHP</sequence>
<comment type="subcellular location">
    <subcellularLocation>
        <location evidence="3">Cell membrane</location>
        <topology evidence="3">Multi-pass membrane protein</topology>
    </subcellularLocation>
</comment>
<keyword evidence="3" id="KW-0328">Glycosyltransferase</keyword>
<keyword evidence="1" id="KW-1133">Transmembrane helix</keyword>
<feature type="compositionally biased region" description="Polar residues" evidence="4">
    <location>
        <begin position="1"/>
        <end position="11"/>
    </location>
</feature>
<keyword evidence="3" id="KW-1003">Cell membrane</keyword>
<dbReference type="InterPro" id="IPR013616">
    <property type="entry name" value="Chitin_synth_N"/>
</dbReference>
<dbReference type="GO" id="GO:0071555">
    <property type="term" value="P:cell wall organization"/>
    <property type="evidence" value="ECO:0007669"/>
    <property type="project" value="UniProtKB-KW"/>
</dbReference>
<proteinExistence type="inferred from homology"/>
<evidence type="ECO:0000256" key="1">
    <source>
        <dbReference type="ARBA" id="ARBA00022989"/>
    </source>
</evidence>
<name>A0A9W8MKG1_9AGAR</name>
<evidence type="ECO:0000256" key="3">
    <source>
        <dbReference type="RuleBase" id="RU366040"/>
    </source>
</evidence>
<organism evidence="6 7">
    <name type="scientific">Candolleomyces eurysporus</name>
    <dbReference type="NCBI Taxonomy" id="2828524"/>
    <lineage>
        <taxon>Eukaryota</taxon>
        <taxon>Fungi</taxon>
        <taxon>Dikarya</taxon>
        <taxon>Basidiomycota</taxon>
        <taxon>Agaricomycotina</taxon>
        <taxon>Agaricomycetes</taxon>
        <taxon>Agaricomycetidae</taxon>
        <taxon>Agaricales</taxon>
        <taxon>Agaricineae</taxon>
        <taxon>Psathyrellaceae</taxon>
        <taxon>Candolleomyces</taxon>
    </lineage>
</organism>
<evidence type="ECO:0000259" key="5">
    <source>
        <dbReference type="Pfam" id="PF08407"/>
    </source>
</evidence>
<evidence type="ECO:0000313" key="7">
    <source>
        <dbReference type="Proteomes" id="UP001140091"/>
    </source>
</evidence>
<evidence type="ECO:0000313" key="6">
    <source>
        <dbReference type="EMBL" id="KAJ2931794.1"/>
    </source>
</evidence>
<evidence type="ECO:0000256" key="2">
    <source>
        <dbReference type="ARBA" id="ARBA00023316"/>
    </source>
</evidence>
<dbReference type="GO" id="GO:0005886">
    <property type="term" value="C:plasma membrane"/>
    <property type="evidence" value="ECO:0007669"/>
    <property type="project" value="UniProtKB-SubCell"/>
</dbReference>
<dbReference type="Pfam" id="PF01644">
    <property type="entry name" value="Chitin_synth_1"/>
    <property type="match status" value="1"/>
</dbReference>
<feature type="domain" description="Chitin synthase N-terminal" evidence="5">
    <location>
        <begin position="52"/>
        <end position="103"/>
    </location>
</feature>
<dbReference type="GO" id="GO:0006031">
    <property type="term" value="P:chitin biosynthetic process"/>
    <property type="evidence" value="ECO:0007669"/>
    <property type="project" value="UniProtKB-UniRule"/>
</dbReference>
<evidence type="ECO:0000256" key="4">
    <source>
        <dbReference type="SAM" id="MobiDB-lite"/>
    </source>
</evidence>
<keyword evidence="2 3" id="KW-0961">Cell wall biogenesis/degradation</keyword>
<dbReference type="AlphaFoldDB" id="A0A9W8MKG1"/>
<dbReference type="Proteomes" id="UP001140091">
    <property type="component" value="Unassembled WGS sequence"/>
</dbReference>
<comment type="similarity">
    <text evidence="3">Belongs to the chitin synthase family.</text>
</comment>
<comment type="caution">
    <text evidence="6">The sequence shown here is derived from an EMBL/GenBank/DDBJ whole genome shotgun (WGS) entry which is preliminary data.</text>
</comment>
<feature type="compositionally biased region" description="Polar residues" evidence="4">
    <location>
        <begin position="259"/>
        <end position="268"/>
    </location>
</feature>
<keyword evidence="3" id="KW-0808">Transferase</keyword>
<keyword evidence="7" id="KW-1185">Reference proteome</keyword>
<dbReference type="OrthoDB" id="26569at2759"/>
<comment type="function">
    <text evidence="3">Polymerizes chitin, a structural polymer of the cell wall and septum, by transferring the sugar moiety of UDP-GlcNAc to the non-reducing end of the growing chitin polymer.</text>
</comment>
<dbReference type="Pfam" id="PF08407">
    <property type="entry name" value="Chitin_synth_1N"/>
    <property type="match status" value="1"/>
</dbReference>
<feature type="non-terminal residue" evidence="6">
    <location>
        <position position="268"/>
    </location>
</feature>
<accession>A0A9W8MKG1</accession>